<protein>
    <submittedName>
        <fullName evidence="2">AbrB/MazE/SpoVT family DNA-binding domain-containing protein</fullName>
    </submittedName>
</protein>
<evidence type="ECO:0000313" key="2">
    <source>
        <dbReference type="EMBL" id="MFC3041585.1"/>
    </source>
</evidence>
<comment type="caution">
    <text evidence="2">The sequence shown here is derived from an EMBL/GenBank/DDBJ whole genome shotgun (WGS) entry which is preliminary data.</text>
</comment>
<dbReference type="InterPro" id="IPR039052">
    <property type="entry name" value="Antitox_PemI-like"/>
</dbReference>
<dbReference type="GO" id="GO:0003677">
    <property type="term" value="F:DNA binding"/>
    <property type="evidence" value="ECO:0007669"/>
    <property type="project" value="UniProtKB-KW"/>
</dbReference>
<accession>A0ABV7CYV2</accession>
<dbReference type="EMBL" id="JBHRSA010000056">
    <property type="protein sequence ID" value="MFC3041585.1"/>
    <property type="molecule type" value="Genomic_DNA"/>
</dbReference>
<sequence>MHRQFGKRVTIVIIKVKKWRNSLGIPIPQSIAKQLGIDKGSELELTVQGNNMVLKPVDRKPSLEELCSQITEDNKHEEVDWGKPEGKEVW</sequence>
<dbReference type="PANTHER" id="PTHR40516">
    <property type="entry name" value="ANTITOXIN CHPS-RELATED"/>
    <property type="match status" value="1"/>
</dbReference>
<dbReference type="RefSeq" id="WP_390274356.1">
    <property type="nucleotide sequence ID" value="NZ_JBHRSA010000056.1"/>
</dbReference>
<evidence type="ECO:0000259" key="1">
    <source>
        <dbReference type="SMART" id="SM00966"/>
    </source>
</evidence>
<proteinExistence type="predicted"/>
<keyword evidence="2" id="KW-0238">DNA-binding</keyword>
<gene>
    <name evidence="2" type="ORF">ACFOGI_15165</name>
</gene>
<dbReference type="SUPFAM" id="SSF89447">
    <property type="entry name" value="AbrB/MazE/MraZ-like"/>
    <property type="match status" value="1"/>
</dbReference>
<dbReference type="SMART" id="SM00966">
    <property type="entry name" value="SpoVT_AbrB"/>
    <property type="match status" value="1"/>
</dbReference>
<dbReference type="Pfam" id="PF04014">
    <property type="entry name" value="MazE_antitoxin"/>
    <property type="match status" value="1"/>
</dbReference>
<dbReference type="InterPro" id="IPR007159">
    <property type="entry name" value="SpoVT-AbrB_dom"/>
</dbReference>
<dbReference type="InterPro" id="IPR037914">
    <property type="entry name" value="SpoVT-AbrB_sf"/>
</dbReference>
<keyword evidence="3" id="KW-1185">Reference proteome</keyword>
<feature type="domain" description="SpoVT-AbrB" evidence="1">
    <location>
        <begin position="17"/>
        <end position="62"/>
    </location>
</feature>
<evidence type="ECO:0000313" key="3">
    <source>
        <dbReference type="Proteomes" id="UP001595279"/>
    </source>
</evidence>
<dbReference type="PANTHER" id="PTHR40516:SF1">
    <property type="entry name" value="ANTITOXIN CHPS-RELATED"/>
    <property type="match status" value="1"/>
</dbReference>
<dbReference type="Gene3D" id="2.10.260.10">
    <property type="match status" value="1"/>
</dbReference>
<organism evidence="2 3">
    <name type="scientific">Virgibacillus xinjiangensis</name>
    <dbReference type="NCBI Taxonomy" id="393090"/>
    <lineage>
        <taxon>Bacteria</taxon>
        <taxon>Bacillati</taxon>
        <taxon>Bacillota</taxon>
        <taxon>Bacilli</taxon>
        <taxon>Bacillales</taxon>
        <taxon>Bacillaceae</taxon>
        <taxon>Virgibacillus</taxon>
    </lineage>
</organism>
<reference evidence="3" key="1">
    <citation type="journal article" date="2019" name="Int. J. Syst. Evol. Microbiol.">
        <title>The Global Catalogue of Microorganisms (GCM) 10K type strain sequencing project: providing services to taxonomists for standard genome sequencing and annotation.</title>
        <authorList>
            <consortium name="The Broad Institute Genomics Platform"/>
            <consortium name="The Broad Institute Genome Sequencing Center for Infectious Disease"/>
            <person name="Wu L."/>
            <person name="Ma J."/>
        </authorList>
    </citation>
    <scope>NUCLEOTIDE SEQUENCE [LARGE SCALE GENOMIC DNA]</scope>
    <source>
        <strain evidence="3">KCTC 13128</strain>
    </source>
</reference>
<dbReference type="Proteomes" id="UP001595279">
    <property type="component" value="Unassembled WGS sequence"/>
</dbReference>
<name>A0ABV7CYV2_9BACI</name>